<gene>
    <name evidence="1" type="ORF">H4R21_002148</name>
</gene>
<protein>
    <submittedName>
        <fullName evidence="1">Uncharacterized protein</fullName>
    </submittedName>
</protein>
<evidence type="ECO:0000313" key="1">
    <source>
        <dbReference type="EMBL" id="KAJ2803142.1"/>
    </source>
</evidence>
<keyword evidence="2" id="KW-1185">Reference proteome</keyword>
<dbReference type="Proteomes" id="UP001140087">
    <property type="component" value="Unassembled WGS sequence"/>
</dbReference>
<sequence>MAHQRAAPLQNYSFHGMQNISKASDPVLLDLEAEPGHPHDAGSRASGTTVRGQDTTTRDPGHYAPHHRQQAPPEAWAYDAGMFSEHGAAADYKQQVRGKGDMSPRGSYGNQHALTLLSRSEPGSEGEGVETRLGPGAPDKPNTFLSCLRDGVKHIGLMEAVPIMAVVGTSAYHYLKHRSAKHPVPYKKPEWVRHLSNIAYAQQAYGMLNQGGMGGYGMGGYGMGGYGMGGYGMDGYGMGGYGMGGYGMGGYGMDGYGMGGYGMGGMGGMGGVGGMAGMLGALATTFLSSRRRDTQDQGGYEQGGHHGGYEQGGHHGGYDQGGQYGRYDQGGHHGGYEHGGQYGRYEHEGNYGQGPFQQGGQGHYPESSRYSQYGRERPHGYGHGRPSDYDYERPHGQSRPHGQGRPQGHSRPHGQGHRYDQDNGQSGMLSGIVDKIMHGLFPGNGPMRTRDVDAGSRGASSNSSSSGDLSQDVMSRFDDSVAVQKVVAEHYYRHVYQRNLDLRQATAQTMGGAAAIKTLRDQERMARELRQSKMFMPPDLRQDQEMLGLALWEVQDLLSRKAALAPLHPEDTMENIGRIALATIIRIRLDEDDALGPHSRRTQSTVSMPHHSRRRRAATRRHNYTDYADFANSHHRIAKEHSAAPSAHPAAPRAHSPHPRLAHAAGRRRGDDPYAH</sequence>
<proteinExistence type="predicted"/>
<evidence type="ECO:0000313" key="2">
    <source>
        <dbReference type="Proteomes" id="UP001140087"/>
    </source>
</evidence>
<comment type="caution">
    <text evidence="1">The sequence shown here is derived from an EMBL/GenBank/DDBJ whole genome shotgun (WGS) entry which is preliminary data.</text>
</comment>
<accession>A0ACC1L8V4</accession>
<organism evidence="1 2">
    <name type="scientific">Coemansia helicoidea</name>
    <dbReference type="NCBI Taxonomy" id="1286919"/>
    <lineage>
        <taxon>Eukaryota</taxon>
        <taxon>Fungi</taxon>
        <taxon>Fungi incertae sedis</taxon>
        <taxon>Zoopagomycota</taxon>
        <taxon>Kickxellomycotina</taxon>
        <taxon>Kickxellomycetes</taxon>
        <taxon>Kickxellales</taxon>
        <taxon>Kickxellaceae</taxon>
        <taxon>Coemansia</taxon>
    </lineage>
</organism>
<reference evidence="1" key="1">
    <citation type="submission" date="2022-07" db="EMBL/GenBank/DDBJ databases">
        <title>Phylogenomic reconstructions and comparative analyses of Kickxellomycotina fungi.</title>
        <authorList>
            <person name="Reynolds N.K."/>
            <person name="Stajich J.E."/>
            <person name="Barry K."/>
            <person name="Grigoriev I.V."/>
            <person name="Crous P."/>
            <person name="Smith M.E."/>
        </authorList>
    </citation>
    <scope>NUCLEOTIDE SEQUENCE</scope>
    <source>
        <strain evidence="1">BCRC 34780</strain>
    </source>
</reference>
<name>A0ACC1L8V4_9FUNG</name>
<dbReference type="EMBL" id="JANBUN010000520">
    <property type="protein sequence ID" value="KAJ2803142.1"/>
    <property type="molecule type" value="Genomic_DNA"/>
</dbReference>